<keyword evidence="9 12" id="KW-0030">Aminoacyl-tRNA synthetase</keyword>
<dbReference type="Pfam" id="PF08264">
    <property type="entry name" value="Anticodon_1"/>
    <property type="match status" value="1"/>
</dbReference>
<feature type="short sequence motif" description="'HIGH' region" evidence="12">
    <location>
        <begin position="45"/>
        <end position="55"/>
    </location>
</feature>
<evidence type="ECO:0000256" key="11">
    <source>
        <dbReference type="ARBA" id="ARBA00060830"/>
    </source>
</evidence>
<dbReference type="InterPro" id="IPR009080">
    <property type="entry name" value="tRNAsynth_Ia_anticodon-bd"/>
</dbReference>
<evidence type="ECO:0000256" key="3">
    <source>
        <dbReference type="ARBA" id="ARBA00022490"/>
    </source>
</evidence>
<dbReference type="EMBL" id="CP053073">
    <property type="protein sequence ID" value="QJR14588.1"/>
    <property type="molecule type" value="Genomic_DNA"/>
</dbReference>
<dbReference type="PROSITE" id="PS00178">
    <property type="entry name" value="AA_TRNA_LIGASE_I"/>
    <property type="match status" value="1"/>
</dbReference>
<evidence type="ECO:0000256" key="5">
    <source>
        <dbReference type="ARBA" id="ARBA00022741"/>
    </source>
</evidence>
<dbReference type="NCBIfam" id="NF004349">
    <property type="entry name" value="PRK05729.1"/>
    <property type="match status" value="1"/>
</dbReference>
<evidence type="ECO:0000256" key="10">
    <source>
        <dbReference type="ARBA" id="ARBA00047552"/>
    </source>
</evidence>
<dbReference type="InterPro" id="IPR002300">
    <property type="entry name" value="aa-tRNA-synth_Ia"/>
</dbReference>
<evidence type="ECO:0000256" key="1">
    <source>
        <dbReference type="ARBA" id="ARBA00004496"/>
    </source>
</evidence>
<dbReference type="FunFam" id="3.90.740.10:FF:000005">
    <property type="entry name" value="Valine--tRNA ligase, mitochondrial"/>
    <property type="match status" value="1"/>
</dbReference>
<dbReference type="Gene3D" id="3.90.740.10">
    <property type="entry name" value="Valyl/Leucyl/Isoleucyl-tRNA synthetase, editing domain"/>
    <property type="match status" value="2"/>
</dbReference>
<comment type="domain">
    <text evidence="12">ValRS has two distinct active sites: one for aminoacylation and one for editing. The misactivated threonine is translocated from the active site to the editing site.</text>
</comment>
<dbReference type="FunCoup" id="A0A6M4H6L4">
    <property type="interactions" value="578"/>
</dbReference>
<dbReference type="GO" id="GO:0005829">
    <property type="term" value="C:cytosol"/>
    <property type="evidence" value="ECO:0007669"/>
    <property type="project" value="TreeGrafter"/>
</dbReference>
<dbReference type="GO" id="GO:0006438">
    <property type="term" value="P:valyl-tRNA aminoacylation"/>
    <property type="evidence" value="ECO:0007669"/>
    <property type="project" value="UniProtKB-UniRule"/>
</dbReference>
<evidence type="ECO:0000256" key="9">
    <source>
        <dbReference type="ARBA" id="ARBA00023146"/>
    </source>
</evidence>
<dbReference type="GO" id="GO:0004832">
    <property type="term" value="F:valine-tRNA ligase activity"/>
    <property type="evidence" value="ECO:0007669"/>
    <property type="project" value="UniProtKB-UniRule"/>
</dbReference>
<feature type="domain" description="Methionyl/Valyl/Leucyl/Isoleucyl-tRNA synthetase anticodon-binding" evidence="14">
    <location>
        <begin position="653"/>
        <end position="802"/>
    </location>
</feature>
<sequence length="921" mass="104121">MTELSKQFEPHAIEARWYPFWDSKGYFRATFDASRPSFSIQLPPPNVTGTLHMGHAFQQTLMDVLARWHRMRGFNVLWQPGTDHAGIATQMVVERQLEGEGTSRRELGREKFVERVWTWKEQSGSTILGQMRRLGASADWSRTYFTMDEARSRAVTEVFVRLHEEGLIYRGKRLVNWDPVLQTAVSDLEVESVEENGTLWSLRYPLEDGSGHLTVATTRPETMLGDTAVAVHPEDDRYKHLIGKNIRLPLVGRLIPIVGDESVEREFGTGCVKITPAHDFNDYATAQRHKLPMISIFTLTATVNENAPEAYRGLDRFVARKRVLADLEALGLVDGTKPHKLMQPRSQRSEAVVEPMLSDQWFVKMDTFAREGLAPVNDGRIRFIPGEWTSVYRQWLENIQDWCISRQLWWGHQIPAWYSDDGTPFVGRTFEEAAAKAKAAGKSLAADRRDPDMLDTWFSSAFVPFSSLGWPDEKTFAAERAFYLPSSVMITGADIIFFWVARMIMTTLHFTGEIPFRDVYLNATVRDGEGQRMSKSKGNTIDPIDVIDGIDLATLLDKSTKGLMLASHKESAAKRIKRDYPTGIDSYGADALRFTYAALSTHGRTLNFDLKRCEGYRSFCNKLWNATRFVLMNCEGKDVGLDDQAPVELSQIDRWIISRLQRTERDVDQGLKEYRFDVSARALYEFAWDEYCDWYVELAKVQMQNGTEAQQRGTRRTLIRVLETTLRLAHPIIPFITEELWQTVAPMAGRGGESIMMARYPEAEDAKLDPAAEAYVAMLKEIVNGARNLRSQMGLSPALKVPAFLEGDAAKLESCKPHIAMLARLSEITLVDKLPAAEAPVATTASGKLMLHIEIDRDAERARLSKEVARLEGEITKGEAKLGNASFVERAKPEVVDLEKKRLADHTAKVSELRAQLAKLS</sequence>
<dbReference type="PRINTS" id="PR00986">
    <property type="entry name" value="TRNASYNTHVAL"/>
</dbReference>
<dbReference type="EC" id="6.1.1.9" evidence="12"/>
<dbReference type="CDD" id="cd07962">
    <property type="entry name" value="Anticodon_Ia_Val"/>
    <property type="match status" value="1"/>
</dbReference>
<dbReference type="PANTHER" id="PTHR11946">
    <property type="entry name" value="VALYL-TRNA SYNTHETASES"/>
    <property type="match status" value="1"/>
</dbReference>
<evidence type="ECO:0000256" key="4">
    <source>
        <dbReference type="ARBA" id="ARBA00022598"/>
    </source>
</evidence>
<dbReference type="FunFam" id="1.10.730.10:FF:000009">
    <property type="entry name" value="Valine--tRNA ligase, mitochondrial"/>
    <property type="match status" value="1"/>
</dbReference>
<dbReference type="Pfam" id="PF10458">
    <property type="entry name" value="Val_tRNA-synt_C"/>
    <property type="match status" value="1"/>
</dbReference>
<accession>A0A6M4H6L4</accession>
<evidence type="ECO:0000256" key="8">
    <source>
        <dbReference type="ARBA" id="ARBA00023054"/>
    </source>
</evidence>
<keyword evidence="17" id="KW-1185">Reference proteome</keyword>
<evidence type="ECO:0000313" key="17">
    <source>
        <dbReference type="Proteomes" id="UP000503096"/>
    </source>
</evidence>
<comment type="caution">
    <text evidence="12">Lacks conserved residue(s) required for the propagation of feature annotation.</text>
</comment>
<comment type="catalytic activity">
    <reaction evidence="10 12">
        <text>tRNA(Val) + L-valine + ATP = L-valyl-tRNA(Val) + AMP + diphosphate</text>
        <dbReference type="Rhea" id="RHEA:10704"/>
        <dbReference type="Rhea" id="RHEA-COMP:9672"/>
        <dbReference type="Rhea" id="RHEA-COMP:9708"/>
        <dbReference type="ChEBI" id="CHEBI:30616"/>
        <dbReference type="ChEBI" id="CHEBI:33019"/>
        <dbReference type="ChEBI" id="CHEBI:57762"/>
        <dbReference type="ChEBI" id="CHEBI:78442"/>
        <dbReference type="ChEBI" id="CHEBI:78537"/>
        <dbReference type="ChEBI" id="CHEBI:456215"/>
        <dbReference type="EC" id="6.1.1.9"/>
    </reaction>
</comment>
<gene>
    <name evidence="12 16" type="primary">valS</name>
    <name evidence="16" type="ORF">DSM104440_01389</name>
</gene>
<dbReference type="GO" id="GO:0002161">
    <property type="term" value="F:aminoacyl-tRNA deacylase activity"/>
    <property type="evidence" value="ECO:0007669"/>
    <property type="project" value="InterPro"/>
</dbReference>
<dbReference type="Gene3D" id="3.40.50.620">
    <property type="entry name" value="HUPs"/>
    <property type="match status" value="2"/>
</dbReference>
<evidence type="ECO:0000313" key="16">
    <source>
        <dbReference type="EMBL" id="QJR14588.1"/>
    </source>
</evidence>
<evidence type="ECO:0000256" key="2">
    <source>
        <dbReference type="ARBA" id="ARBA00011245"/>
    </source>
</evidence>
<dbReference type="InterPro" id="IPR019499">
    <property type="entry name" value="Val-tRNA_synth_tRNA-bd"/>
</dbReference>
<protein>
    <recommendedName>
        <fullName evidence="12">Valine--tRNA ligase</fullName>
        <ecNumber evidence="12">6.1.1.9</ecNumber>
    </recommendedName>
    <alternativeName>
        <fullName evidence="12">Valyl-tRNA synthetase</fullName>
        <shortName evidence="12">ValRS</shortName>
    </alternativeName>
</protein>
<dbReference type="InterPro" id="IPR002303">
    <property type="entry name" value="Valyl-tRNA_ligase"/>
</dbReference>
<dbReference type="InParanoid" id="A0A6M4H6L4"/>
<feature type="domain" description="Aminoacyl-tRNA synthetase class Ia" evidence="13">
    <location>
        <begin position="17"/>
        <end position="609"/>
    </location>
</feature>
<comment type="domain">
    <text evidence="12">The C-terminal coiled-coil domain is crucial for aminoacylation activity.</text>
</comment>
<dbReference type="HAMAP" id="MF_02004">
    <property type="entry name" value="Val_tRNA_synth_type1"/>
    <property type="match status" value="1"/>
</dbReference>
<dbReference type="InterPro" id="IPR010978">
    <property type="entry name" value="tRNA-bd_arm"/>
</dbReference>
<keyword evidence="7 12" id="KW-0648">Protein biosynthesis</keyword>
<dbReference type="InterPro" id="IPR014729">
    <property type="entry name" value="Rossmann-like_a/b/a_fold"/>
</dbReference>
<comment type="subunit">
    <text evidence="2 12">Monomer.</text>
</comment>
<organism evidence="16 17">
    <name type="scientific">Usitatibacter palustris</name>
    <dbReference type="NCBI Taxonomy" id="2732487"/>
    <lineage>
        <taxon>Bacteria</taxon>
        <taxon>Pseudomonadati</taxon>
        <taxon>Pseudomonadota</taxon>
        <taxon>Betaproteobacteria</taxon>
        <taxon>Nitrosomonadales</taxon>
        <taxon>Usitatibacteraceae</taxon>
        <taxon>Usitatibacter</taxon>
    </lineage>
</organism>
<comment type="subcellular location">
    <subcellularLocation>
        <location evidence="1 12">Cytoplasm</location>
    </subcellularLocation>
</comment>
<dbReference type="PANTHER" id="PTHR11946:SF93">
    <property type="entry name" value="VALINE--TRNA LIGASE, CHLOROPLASTIC_MITOCHONDRIAL 2"/>
    <property type="match status" value="1"/>
</dbReference>
<keyword evidence="6 12" id="KW-0067">ATP-binding</keyword>
<dbReference type="InterPro" id="IPR013155">
    <property type="entry name" value="M/V/L/I-tRNA-synth_anticd-bd"/>
</dbReference>
<comment type="similarity">
    <text evidence="11 12">Belongs to the class-I aminoacyl-tRNA synthetase family. ValS type 1 subfamily.</text>
</comment>
<dbReference type="FunFam" id="1.10.287.380:FF:000001">
    <property type="entry name" value="Valine--tRNA ligase"/>
    <property type="match status" value="1"/>
</dbReference>
<keyword evidence="3 12" id="KW-0963">Cytoplasm</keyword>
<evidence type="ECO:0000259" key="13">
    <source>
        <dbReference type="Pfam" id="PF00133"/>
    </source>
</evidence>
<keyword evidence="5 12" id="KW-0547">Nucleotide-binding</keyword>
<keyword evidence="8 12" id="KW-0175">Coiled coil</keyword>
<feature type="domain" description="Valyl-tRNA synthetase tRNA-binding arm" evidence="15">
    <location>
        <begin position="858"/>
        <end position="920"/>
    </location>
</feature>
<dbReference type="Gene3D" id="1.10.287.380">
    <property type="entry name" value="Valyl-tRNA synthetase, C-terminal domain"/>
    <property type="match status" value="1"/>
</dbReference>
<reference evidence="16 17" key="1">
    <citation type="submission" date="2020-04" db="EMBL/GenBank/DDBJ databases">
        <title>Usitatibacter rugosus gen. nov., sp. nov. and Usitatibacter palustris sp. nov., novel members of Usitatibacteraceae fam. nov. within the order Nitrosomonadales isolated from soil.</title>
        <authorList>
            <person name="Huber K.J."/>
            <person name="Neumann-Schaal M."/>
            <person name="Geppert A."/>
            <person name="Luckner M."/>
            <person name="Wanner G."/>
            <person name="Overmann J."/>
        </authorList>
    </citation>
    <scope>NUCLEOTIDE SEQUENCE [LARGE SCALE GENOMIC DNA]</scope>
    <source>
        <strain evidence="16 17">Swamp67</strain>
    </source>
</reference>
<dbReference type="CDD" id="cd00817">
    <property type="entry name" value="ValRS_core"/>
    <property type="match status" value="1"/>
</dbReference>
<name>A0A6M4H6L4_9PROT</name>
<proteinExistence type="inferred from homology"/>
<feature type="binding site" evidence="12">
    <location>
        <position position="535"/>
    </location>
    <ligand>
        <name>ATP</name>
        <dbReference type="ChEBI" id="CHEBI:30616"/>
    </ligand>
</feature>
<dbReference type="Pfam" id="PF00133">
    <property type="entry name" value="tRNA-synt_1"/>
    <property type="match status" value="1"/>
</dbReference>
<comment type="function">
    <text evidence="12">Catalyzes the attachment of valine to tRNA(Val). As ValRS can inadvertently accommodate and process structurally similar amino acids such as threonine, to avoid such errors, it has a 'posttransfer' editing activity that hydrolyzes mischarged Thr-tRNA(Val) in a tRNA-dependent manner.</text>
</comment>
<keyword evidence="4 12" id="KW-0436">Ligase</keyword>
<dbReference type="SUPFAM" id="SSF46589">
    <property type="entry name" value="tRNA-binding arm"/>
    <property type="match status" value="1"/>
</dbReference>
<evidence type="ECO:0000256" key="7">
    <source>
        <dbReference type="ARBA" id="ARBA00022917"/>
    </source>
</evidence>
<dbReference type="SUPFAM" id="SSF50677">
    <property type="entry name" value="ValRS/IleRS/LeuRS editing domain"/>
    <property type="match status" value="1"/>
</dbReference>
<evidence type="ECO:0000259" key="15">
    <source>
        <dbReference type="Pfam" id="PF10458"/>
    </source>
</evidence>
<dbReference type="KEGG" id="upl:DSM104440_01389"/>
<dbReference type="Proteomes" id="UP000503096">
    <property type="component" value="Chromosome"/>
</dbReference>
<dbReference type="AlphaFoldDB" id="A0A6M4H6L4"/>
<dbReference type="SUPFAM" id="SSF52374">
    <property type="entry name" value="Nucleotidylyl transferase"/>
    <property type="match status" value="1"/>
</dbReference>
<dbReference type="InterPro" id="IPR009008">
    <property type="entry name" value="Val/Leu/Ile-tRNA-synth_edit"/>
</dbReference>
<dbReference type="FunFam" id="3.40.50.620:FF:000032">
    <property type="entry name" value="Valine--tRNA ligase"/>
    <property type="match status" value="1"/>
</dbReference>
<dbReference type="InterPro" id="IPR001412">
    <property type="entry name" value="aa-tRNA-synth_I_CS"/>
</dbReference>
<evidence type="ECO:0000259" key="14">
    <source>
        <dbReference type="Pfam" id="PF08264"/>
    </source>
</evidence>
<dbReference type="InterPro" id="IPR037118">
    <property type="entry name" value="Val-tRNA_synth_C_sf"/>
</dbReference>
<dbReference type="InterPro" id="IPR033705">
    <property type="entry name" value="Anticodon_Ia_Val"/>
</dbReference>
<feature type="coiled-coil region" evidence="12">
    <location>
        <begin position="861"/>
        <end position="916"/>
    </location>
</feature>
<dbReference type="GO" id="GO:0005524">
    <property type="term" value="F:ATP binding"/>
    <property type="evidence" value="ECO:0007669"/>
    <property type="project" value="UniProtKB-UniRule"/>
</dbReference>
<dbReference type="SUPFAM" id="SSF47323">
    <property type="entry name" value="Anticodon-binding domain of a subclass of class I aminoacyl-tRNA synthetases"/>
    <property type="match status" value="1"/>
</dbReference>
<evidence type="ECO:0000256" key="12">
    <source>
        <dbReference type="HAMAP-Rule" id="MF_02004"/>
    </source>
</evidence>
<evidence type="ECO:0000256" key="6">
    <source>
        <dbReference type="ARBA" id="ARBA00022840"/>
    </source>
</evidence>
<dbReference type="Gene3D" id="1.10.730.10">
    <property type="entry name" value="Isoleucyl-tRNA Synthetase, Domain 1"/>
    <property type="match status" value="1"/>
</dbReference>
<dbReference type="RefSeq" id="WP_171161326.1">
    <property type="nucleotide sequence ID" value="NZ_CP053073.1"/>
</dbReference>
<dbReference type="NCBIfam" id="TIGR00422">
    <property type="entry name" value="valS"/>
    <property type="match status" value="1"/>
</dbReference>